<keyword evidence="1" id="KW-0802">TPR repeat</keyword>
<dbReference type="InterPro" id="IPR019734">
    <property type="entry name" value="TPR_rpt"/>
</dbReference>
<feature type="compositionally biased region" description="Acidic residues" evidence="2">
    <location>
        <begin position="110"/>
        <end position="140"/>
    </location>
</feature>
<evidence type="ECO:0000256" key="2">
    <source>
        <dbReference type="SAM" id="MobiDB-lite"/>
    </source>
</evidence>
<dbReference type="Pfam" id="PF13181">
    <property type="entry name" value="TPR_8"/>
    <property type="match status" value="1"/>
</dbReference>
<feature type="compositionally biased region" description="Basic and acidic residues" evidence="2">
    <location>
        <begin position="36"/>
        <end position="48"/>
    </location>
</feature>
<dbReference type="PANTHER" id="PTHR46423:SF1">
    <property type="entry name" value="RNA POLYMERASE II-ASSOCIATED PROTEIN 3"/>
    <property type="match status" value="1"/>
</dbReference>
<evidence type="ECO:0008006" key="5">
    <source>
        <dbReference type="Google" id="ProtNLM"/>
    </source>
</evidence>
<dbReference type="InterPro" id="IPR011990">
    <property type="entry name" value="TPR-like_helical_dom_sf"/>
</dbReference>
<dbReference type="InterPro" id="IPR051966">
    <property type="entry name" value="RPAP3"/>
</dbReference>
<evidence type="ECO:0000313" key="3">
    <source>
        <dbReference type="EMBL" id="KAK7237418.1"/>
    </source>
</evidence>
<evidence type="ECO:0000256" key="1">
    <source>
        <dbReference type="ARBA" id="ARBA00022803"/>
    </source>
</evidence>
<dbReference type="EMBL" id="JBBJCI010000251">
    <property type="protein sequence ID" value="KAK7237418.1"/>
    <property type="molecule type" value="Genomic_DNA"/>
</dbReference>
<keyword evidence="4" id="KW-1185">Reference proteome</keyword>
<organism evidence="3 4">
    <name type="scientific">Aureococcus anophagefferens</name>
    <name type="common">Harmful bloom alga</name>
    <dbReference type="NCBI Taxonomy" id="44056"/>
    <lineage>
        <taxon>Eukaryota</taxon>
        <taxon>Sar</taxon>
        <taxon>Stramenopiles</taxon>
        <taxon>Ochrophyta</taxon>
        <taxon>Pelagophyceae</taxon>
        <taxon>Pelagomonadales</taxon>
        <taxon>Pelagomonadaceae</taxon>
        <taxon>Aureococcus</taxon>
    </lineage>
</organism>
<dbReference type="Gene3D" id="1.25.40.10">
    <property type="entry name" value="Tetratricopeptide repeat domain"/>
    <property type="match status" value="1"/>
</dbReference>
<feature type="region of interest" description="Disordered" evidence="2">
    <location>
        <begin position="110"/>
        <end position="150"/>
    </location>
</feature>
<proteinExistence type="predicted"/>
<protein>
    <recommendedName>
        <fullName evidence="5">RNA-polymerase II-associated protein 3-like C-terminal domain-containing protein</fullName>
    </recommendedName>
</protein>
<gene>
    <name evidence="3" type="ORF">SO694_000950124</name>
</gene>
<dbReference type="PANTHER" id="PTHR46423">
    <property type="entry name" value="RNA POLYMERASE II-ASSOCIATED PROTEIN 3"/>
    <property type="match status" value="1"/>
</dbReference>
<comment type="caution">
    <text evidence="3">The sequence shown here is derived from an EMBL/GenBank/DDBJ whole genome shotgun (WGS) entry which is preliminary data.</text>
</comment>
<reference evidence="3 4" key="1">
    <citation type="submission" date="2024-03" db="EMBL/GenBank/DDBJ databases">
        <title>Aureococcus anophagefferens CCMP1851 and Kratosvirus quantuckense: Draft genome of a second virus-susceptible host strain in the model system.</title>
        <authorList>
            <person name="Chase E."/>
            <person name="Truchon A.R."/>
            <person name="Schepens W."/>
            <person name="Wilhelm S.W."/>
        </authorList>
    </citation>
    <scope>NUCLEOTIDE SEQUENCE [LARGE SCALE GENOMIC DNA]</scope>
    <source>
        <strain evidence="3 4">CCMP1851</strain>
    </source>
</reference>
<sequence length="289" mass="31151">MATPDMQKSMRMQYQIRENAKQQNDTMMSFASWQKDIGEKDRQQREKSAAPLPPVRGGARVGVRNSAAGAAEGASAHRRAAPGESAAKHTYDKGYKKWEDFDIDKALEEAEGDDDDDGEGADAAADDDASEEESEEEAEELAAPAQPLEAPRDAELAQRELGNKKFAAGDYDGAIRCYTLCLGLKKHNHVAFSNRAMAYLKQKEYHNAEADCSVALSIDASHVKSLQRRATARHALGKHRAAFVDASAALDLAPGTKALATQKAAILAALREAAKNAPFSASVPVTHSD</sequence>
<name>A0ABR1FSQ8_AURAN</name>
<evidence type="ECO:0000313" key="4">
    <source>
        <dbReference type="Proteomes" id="UP001363151"/>
    </source>
</evidence>
<dbReference type="Proteomes" id="UP001363151">
    <property type="component" value="Unassembled WGS sequence"/>
</dbReference>
<feature type="region of interest" description="Disordered" evidence="2">
    <location>
        <begin position="33"/>
        <end position="90"/>
    </location>
</feature>
<dbReference type="SUPFAM" id="SSF48452">
    <property type="entry name" value="TPR-like"/>
    <property type="match status" value="1"/>
</dbReference>
<dbReference type="SMART" id="SM00028">
    <property type="entry name" value="TPR"/>
    <property type="match status" value="3"/>
</dbReference>
<accession>A0ABR1FSQ8</accession>